<dbReference type="InterPro" id="IPR003374">
    <property type="entry name" value="ApbE-like_sf"/>
</dbReference>
<sequence>MFATFFAAALGHAERHEYSRPLMGMAFRIIVHSEDEAKAMRASKLAFDRVAVLNQIMSDYEPESELSKLSNLAGSGKAAKISDELCRVLHRAQTLASESDGAFDVTAGASIQLWRSARRVRRLPSRYVLDKAFKTVGFRRLKFDAENCTAELTDQGTRLDLGGIAKGYALDEALAVLKKHGLRQALVSAGGDIVAGAAPAGKEGWRVALIGLREEVKPEFLWLVNGAVATSGDLYQFLEVAGTRYSHIVDPRTGAALTEQRLVHVLAPDAITADSLATAISVLGPSEGLRLITDDKRLGARIAFRGELGQVQVVESPVFRAWPRPKK</sequence>
<dbReference type="SUPFAM" id="SSF143631">
    <property type="entry name" value="ApbE-like"/>
    <property type="match status" value="1"/>
</dbReference>
<gene>
    <name evidence="11" type="ORF">METZ01_LOCUS88573</name>
</gene>
<dbReference type="Pfam" id="PF02424">
    <property type="entry name" value="ApbE"/>
    <property type="match status" value="1"/>
</dbReference>
<evidence type="ECO:0000256" key="6">
    <source>
        <dbReference type="ARBA" id="ARBA00022723"/>
    </source>
</evidence>
<dbReference type="PANTHER" id="PTHR30040">
    <property type="entry name" value="THIAMINE BIOSYNTHESIS LIPOPROTEIN APBE"/>
    <property type="match status" value="1"/>
</dbReference>
<evidence type="ECO:0000256" key="10">
    <source>
        <dbReference type="ARBA" id="ARBA00048540"/>
    </source>
</evidence>
<organism evidence="11">
    <name type="scientific">marine metagenome</name>
    <dbReference type="NCBI Taxonomy" id="408172"/>
    <lineage>
        <taxon>unclassified sequences</taxon>
        <taxon>metagenomes</taxon>
        <taxon>ecological metagenomes</taxon>
    </lineage>
</organism>
<reference evidence="11" key="1">
    <citation type="submission" date="2018-05" db="EMBL/GenBank/DDBJ databases">
        <authorList>
            <person name="Lanie J.A."/>
            <person name="Ng W.-L."/>
            <person name="Kazmierczak K.M."/>
            <person name="Andrzejewski T.M."/>
            <person name="Davidsen T.M."/>
            <person name="Wayne K.J."/>
            <person name="Tettelin H."/>
            <person name="Glass J.I."/>
            <person name="Rusch D."/>
            <person name="Podicherti R."/>
            <person name="Tsui H.-C.T."/>
            <person name="Winkler M.E."/>
        </authorList>
    </citation>
    <scope>NUCLEOTIDE SEQUENCE</scope>
</reference>
<keyword evidence="7" id="KW-0274">FAD</keyword>
<evidence type="ECO:0000256" key="8">
    <source>
        <dbReference type="ARBA" id="ARBA00022842"/>
    </source>
</evidence>
<evidence type="ECO:0000256" key="7">
    <source>
        <dbReference type="ARBA" id="ARBA00022827"/>
    </source>
</evidence>
<dbReference type="AlphaFoldDB" id="A0A381V5R0"/>
<dbReference type="GO" id="GO:0016740">
    <property type="term" value="F:transferase activity"/>
    <property type="evidence" value="ECO:0007669"/>
    <property type="project" value="UniProtKB-KW"/>
</dbReference>
<keyword evidence="8" id="KW-0460">Magnesium</keyword>
<evidence type="ECO:0000256" key="9">
    <source>
        <dbReference type="ARBA" id="ARBA00031306"/>
    </source>
</evidence>
<keyword evidence="6" id="KW-0479">Metal-binding</keyword>
<dbReference type="Gene3D" id="3.10.520.10">
    <property type="entry name" value="ApbE-like domains"/>
    <property type="match status" value="1"/>
</dbReference>
<dbReference type="EC" id="2.7.1.180" evidence="2"/>
<proteinExistence type="predicted"/>
<evidence type="ECO:0000256" key="2">
    <source>
        <dbReference type="ARBA" id="ARBA00011955"/>
    </source>
</evidence>
<name>A0A381V5R0_9ZZZZ</name>
<evidence type="ECO:0000256" key="4">
    <source>
        <dbReference type="ARBA" id="ARBA00022630"/>
    </source>
</evidence>
<dbReference type="GO" id="GO:0046872">
    <property type="term" value="F:metal ion binding"/>
    <property type="evidence" value="ECO:0007669"/>
    <property type="project" value="UniProtKB-KW"/>
</dbReference>
<dbReference type="InterPro" id="IPR024932">
    <property type="entry name" value="ApbE"/>
</dbReference>
<keyword evidence="5" id="KW-0808">Transferase</keyword>
<evidence type="ECO:0000256" key="5">
    <source>
        <dbReference type="ARBA" id="ARBA00022679"/>
    </source>
</evidence>
<protein>
    <recommendedName>
        <fullName evidence="3">FAD:protein FMN transferase</fullName>
        <ecNumber evidence="2">2.7.1.180</ecNumber>
    </recommendedName>
    <alternativeName>
        <fullName evidence="9">Flavin transferase</fullName>
    </alternativeName>
</protein>
<comment type="catalytic activity">
    <reaction evidence="10">
        <text>L-threonyl-[protein] + FAD = FMN-L-threonyl-[protein] + AMP + H(+)</text>
        <dbReference type="Rhea" id="RHEA:36847"/>
        <dbReference type="Rhea" id="RHEA-COMP:11060"/>
        <dbReference type="Rhea" id="RHEA-COMP:11061"/>
        <dbReference type="ChEBI" id="CHEBI:15378"/>
        <dbReference type="ChEBI" id="CHEBI:30013"/>
        <dbReference type="ChEBI" id="CHEBI:57692"/>
        <dbReference type="ChEBI" id="CHEBI:74257"/>
        <dbReference type="ChEBI" id="CHEBI:456215"/>
        <dbReference type="EC" id="2.7.1.180"/>
    </reaction>
</comment>
<keyword evidence="4" id="KW-0285">Flavoprotein</keyword>
<dbReference type="PANTHER" id="PTHR30040:SF2">
    <property type="entry name" value="FAD:PROTEIN FMN TRANSFERASE"/>
    <property type="match status" value="1"/>
</dbReference>
<dbReference type="PIRSF" id="PIRSF006268">
    <property type="entry name" value="ApbE"/>
    <property type="match status" value="1"/>
</dbReference>
<comment type="cofactor">
    <cofactor evidence="1">
        <name>Mg(2+)</name>
        <dbReference type="ChEBI" id="CHEBI:18420"/>
    </cofactor>
</comment>
<dbReference type="EMBL" id="UINC01007931">
    <property type="protein sequence ID" value="SVA35719.1"/>
    <property type="molecule type" value="Genomic_DNA"/>
</dbReference>
<accession>A0A381V5R0</accession>
<evidence type="ECO:0000256" key="1">
    <source>
        <dbReference type="ARBA" id="ARBA00001946"/>
    </source>
</evidence>
<evidence type="ECO:0000256" key="3">
    <source>
        <dbReference type="ARBA" id="ARBA00016337"/>
    </source>
</evidence>
<evidence type="ECO:0000313" key="11">
    <source>
        <dbReference type="EMBL" id="SVA35719.1"/>
    </source>
</evidence>